<dbReference type="SUPFAM" id="SSF50692">
    <property type="entry name" value="ADC-like"/>
    <property type="match status" value="1"/>
</dbReference>
<dbReference type="Pfam" id="PF04324">
    <property type="entry name" value="Fer2_BFD"/>
    <property type="match status" value="1"/>
</dbReference>
<name>A0A8G2CND9_ACIRU</name>
<gene>
    <name evidence="12" type="ORF">SAMN05421828_13110</name>
</gene>
<dbReference type="Pfam" id="PF04879">
    <property type="entry name" value="Molybdop_Fe4S4"/>
    <property type="match status" value="1"/>
</dbReference>
<dbReference type="PANTHER" id="PTHR43105:SF9">
    <property type="entry name" value="NADPH-FE(3+) OXIDOREDUCTASE SUBUNIT ALPHA"/>
    <property type="match status" value="1"/>
</dbReference>
<dbReference type="Gene3D" id="3.40.50.740">
    <property type="match status" value="1"/>
</dbReference>
<dbReference type="PANTHER" id="PTHR43105">
    <property type="entry name" value="RESPIRATORY NITRATE REDUCTASE"/>
    <property type="match status" value="1"/>
</dbReference>
<dbReference type="GO" id="GO:0051539">
    <property type="term" value="F:4 iron, 4 sulfur cluster binding"/>
    <property type="evidence" value="ECO:0007669"/>
    <property type="project" value="UniProtKB-KW"/>
</dbReference>
<evidence type="ECO:0000256" key="7">
    <source>
        <dbReference type="ARBA" id="ARBA00023002"/>
    </source>
</evidence>
<keyword evidence="13" id="KW-1185">Reference proteome</keyword>
<accession>A0A8G2CND9</accession>
<comment type="cofactor">
    <cofactor evidence="1">
        <name>Mo-bis(molybdopterin guanine dinucleotide)</name>
        <dbReference type="ChEBI" id="CHEBI:60539"/>
    </cofactor>
</comment>
<keyword evidence="5" id="KW-0500">Molybdenum</keyword>
<dbReference type="GO" id="GO:0046872">
    <property type="term" value="F:metal ion binding"/>
    <property type="evidence" value="ECO:0007669"/>
    <property type="project" value="UniProtKB-KW"/>
</dbReference>
<dbReference type="CDD" id="cd02791">
    <property type="entry name" value="MopB_CT_Nitrate-R-NapA-like"/>
    <property type="match status" value="1"/>
</dbReference>
<organism evidence="12 13">
    <name type="scientific">Acidiphilium rubrum</name>
    <dbReference type="NCBI Taxonomy" id="526"/>
    <lineage>
        <taxon>Bacteria</taxon>
        <taxon>Pseudomonadati</taxon>
        <taxon>Pseudomonadota</taxon>
        <taxon>Alphaproteobacteria</taxon>
        <taxon>Acetobacterales</taxon>
        <taxon>Acidocellaceae</taxon>
        <taxon>Acidiphilium</taxon>
    </lineage>
</organism>
<dbReference type="EMBL" id="FTNE01000031">
    <property type="protein sequence ID" value="SIR42321.1"/>
    <property type="molecule type" value="Genomic_DNA"/>
</dbReference>
<evidence type="ECO:0000256" key="9">
    <source>
        <dbReference type="ARBA" id="ARBA00023014"/>
    </source>
</evidence>
<keyword evidence="6" id="KW-0479">Metal-binding</keyword>
<reference evidence="12 13" key="1">
    <citation type="submission" date="2017-01" db="EMBL/GenBank/DDBJ databases">
        <authorList>
            <person name="Varghese N."/>
            <person name="Submissions S."/>
        </authorList>
    </citation>
    <scope>NUCLEOTIDE SEQUENCE [LARGE SCALE GENOMIC DNA]</scope>
    <source>
        <strain evidence="12 13">ATCC 35905</strain>
    </source>
</reference>
<sequence>MNTTCPYCGVGCGLIAGPGGLTGDAAHPANRGKLCVKGATLGLTLDDRDRLTTPTIGGRAATWSEALDHAADRFAAAIAEHGPDSVAFYVSGQFLTEDYYVANKLMKGFIGSGNIDTNSRLCMASPVAAHIRAFGEDIVPGVYADFDEADLIVFTGANAAWCHPVLFQRALRAREVRGTKIIAIDPRRSATADLADLHIPIAPGGDLALFAALLNLCAERGVLDHRFIRNHTSGFDDALIAARTAGHGIDDALFDQLADLVATTPRMVTAFSQGVNQSEIATDTINAILNLHLATGRIGKPGATAFSLTGQPNAMGGREVGGLANQLAAHLAFDDPAHHDLLRRFWQAPNLARRQGLKAVDLFDAMHQGRIQAIWIAGTNPAESLPRSNYIRAALERCPTVIVADCWPTATTARAHIVLPAAGWSEKDGTVTNSERLISRQRAFRSAPGDAKPDWWMFTELARRLGHAAAFDFANPAAIFREHAALSAFENNGARRFDLAPLAAIPDEDYDALRPLHWPVAPGDQRLFTRGAFSTQDRRARFIAVTACPRAIAASGTITLNTGRLRDQWHTMTRTGRIPALMAHRDAATLDLAPPDAERHGIGTGDLVELTSADGTITLPARLDAAQSAGTCFAGMHWTQDQGSAGTINRLIGSARDPVSGEPAFKHGIARIRKIEPLWHGIALCRSAAIARLKPAIGAVWSRTPRVGGLIHLRFTGTAPLSQGTTCRTLAATMFDLQDTIETVDYADAKCGVFRLAALNGGSILLLLHVARDHAALPTVEALEQRFSQALGSLDAGALLIGRGASRAVPTGRIVCVCHQVSEPAIRAAIAAGRLTTIEAIGAATKAGTGCGSCVSELKGFLRHECVAAE</sequence>
<dbReference type="InterPro" id="IPR006657">
    <property type="entry name" value="MoPterin_dinucl-bd_dom"/>
</dbReference>
<dbReference type="SUPFAM" id="SSF53706">
    <property type="entry name" value="Formate dehydrogenase/DMSO reductase, domains 1-3"/>
    <property type="match status" value="1"/>
</dbReference>
<dbReference type="InterPro" id="IPR041854">
    <property type="entry name" value="BFD-like_2Fe2S-bd_dom_sf"/>
</dbReference>
<dbReference type="Gene3D" id="1.10.10.1100">
    <property type="entry name" value="BFD-like [2Fe-2S]-binding domain"/>
    <property type="match status" value="1"/>
</dbReference>
<dbReference type="GO" id="GO:1990204">
    <property type="term" value="C:oxidoreductase complex"/>
    <property type="evidence" value="ECO:0007669"/>
    <property type="project" value="UniProtKB-ARBA"/>
</dbReference>
<dbReference type="InterPro" id="IPR009010">
    <property type="entry name" value="Asp_de-COase-like_dom_sf"/>
</dbReference>
<evidence type="ECO:0000256" key="1">
    <source>
        <dbReference type="ARBA" id="ARBA00001942"/>
    </source>
</evidence>
<evidence type="ECO:0000256" key="4">
    <source>
        <dbReference type="ARBA" id="ARBA00022485"/>
    </source>
</evidence>
<dbReference type="SMART" id="SM00926">
    <property type="entry name" value="Molybdop_Fe4S4"/>
    <property type="match status" value="1"/>
</dbReference>
<dbReference type="InterPro" id="IPR006963">
    <property type="entry name" value="Mopterin_OxRdtase_4Fe-4S_dom"/>
</dbReference>
<evidence type="ECO:0000256" key="6">
    <source>
        <dbReference type="ARBA" id="ARBA00022723"/>
    </source>
</evidence>
<dbReference type="Gene3D" id="3.40.228.10">
    <property type="entry name" value="Dimethylsulfoxide Reductase, domain 2"/>
    <property type="match status" value="1"/>
</dbReference>
<evidence type="ECO:0000313" key="12">
    <source>
        <dbReference type="EMBL" id="SIR42321.1"/>
    </source>
</evidence>
<evidence type="ECO:0000256" key="8">
    <source>
        <dbReference type="ARBA" id="ARBA00023004"/>
    </source>
</evidence>
<evidence type="ECO:0000256" key="10">
    <source>
        <dbReference type="ARBA" id="ARBA00023063"/>
    </source>
</evidence>
<evidence type="ECO:0000256" key="5">
    <source>
        <dbReference type="ARBA" id="ARBA00022505"/>
    </source>
</evidence>
<proteinExistence type="inferred from homology"/>
<dbReference type="GO" id="GO:0016491">
    <property type="term" value="F:oxidoreductase activity"/>
    <property type="evidence" value="ECO:0007669"/>
    <property type="project" value="UniProtKB-KW"/>
</dbReference>
<evidence type="ECO:0000259" key="11">
    <source>
        <dbReference type="SMART" id="SM00926"/>
    </source>
</evidence>
<dbReference type="Pfam" id="PF01568">
    <property type="entry name" value="Molydop_binding"/>
    <property type="match status" value="1"/>
</dbReference>
<dbReference type="GO" id="GO:0016020">
    <property type="term" value="C:membrane"/>
    <property type="evidence" value="ECO:0007669"/>
    <property type="project" value="TreeGrafter"/>
</dbReference>
<keyword evidence="10" id="KW-0534">Nitrate assimilation</keyword>
<dbReference type="GO" id="GO:0045333">
    <property type="term" value="P:cellular respiration"/>
    <property type="evidence" value="ECO:0007669"/>
    <property type="project" value="UniProtKB-ARBA"/>
</dbReference>
<dbReference type="OrthoDB" id="9803192at2"/>
<comment type="cofactor">
    <cofactor evidence="2">
        <name>[4Fe-4S] cluster</name>
        <dbReference type="ChEBI" id="CHEBI:49883"/>
    </cofactor>
</comment>
<dbReference type="InterPro" id="IPR050123">
    <property type="entry name" value="Prok_molybdopt-oxidoreductase"/>
</dbReference>
<dbReference type="AlphaFoldDB" id="A0A8G2CND9"/>
<comment type="similarity">
    <text evidence="3">Belongs to the prokaryotic molybdopterin-containing oxidoreductase family. NasA/NapA/NarB subfamily.</text>
</comment>
<dbReference type="GO" id="GO:0043546">
    <property type="term" value="F:molybdopterin cofactor binding"/>
    <property type="evidence" value="ECO:0007669"/>
    <property type="project" value="InterPro"/>
</dbReference>
<feature type="domain" description="4Fe-4S Mo/W bis-MGD-type" evidence="11">
    <location>
        <begin position="1"/>
        <end position="47"/>
    </location>
</feature>
<keyword evidence="8" id="KW-0408">Iron</keyword>
<dbReference type="Gene3D" id="2.40.40.20">
    <property type="match status" value="1"/>
</dbReference>
<protein>
    <submittedName>
        <fullName evidence="12">Assimilatory nitrate reductase catalytic subunit</fullName>
    </submittedName>
</protein>
<dbReference type="Gene3D" id="2.20.25.90">
    <property type="entry name" value="ADC-like domains"/>
    <property type="match status" value="1"/>
</dbReference>
<keyword evidence="4" id="KW-0004">4Fe-4S</keyword>
<dbReference type="InterPro" id="IPR041957">
    <property type="entry name" value="CT_Nitrate-R-NapA-like"/>
</dbReference>
<comment type="caution">
    <text evidence="12">The sequence shown here is derived from an EMBL/GenBank/DDBJ whole genome shotgun (WGS) entry which is preliminary data.</text>
</comment>
<dbReference type="Proteomes" id="UP000186308">
    <property type="component" value="Unassembled WGS sequence"/>
</dbReference>
<dbReference type="RefSeq" id="WP_029313282.1">
    <property type="nucleotide sequence ID" value="NZ_FTNE01000031.1"/>
</dbReference>
<dbReference type="InterPro" id="IPR006656">
    <property type="entry name" value="Mopterin_OxRdtase"/>
</dbReference>
<dbReference type="GO" id="GO:0042128">
    <property type="term" value="P:nitrate assimilation"/>
    <property type="evidence" value="ECO:0007669"/>
    <property type="project" value="UniProtKB-KW"/>
</dbReference>
<evidence type="ECO:0000256" key="2">
    <source>
        <dbReference type="ARBA" id="ARBA00001966"/>
    </source>
</evidence>
<evidence type="ECO:0000256" key="3">
    <source>
        <dbReference type="ARBA" id="ARBA00008747"/>
    </source>
</evidence>
<dbReference type="InterPro" id="IPR007419">
    <property type="entry name" value="BFD-like_2Fe2S-bd_dom"/>
</dbReference>
<dbReference type="Pfam" id="PF00384">
    <property type="entry name" value="Molybdopterin"/>
    <property type="match status" value="1"/>
</dbReference>
<keyword evidence="7" id="KW-0560">Oxidoreductase</keyword>
<keyword evidence="9" id="KW-0411">Iron-sulfur</keyword>
<evidence type="ECO:0000313" key="13">
    <source>
        <dbReference type="Proteomes" id="UP000186308"/>
    </source>
</evidence>